<evidence type="ECO:0000259" key="5">
    <source>
        <dbReference type="PROSITE" id="PS50931"/>
    </source>
</evidence>
<organism evidence="6 7">
    <name type="scientific">Pelistega suis</name>
    <dbReference type="NCBI Taxonomy" id="1631957"/>
    <lineage>
        <taxon>Bacteria</taxon>
        <taxon>Pseudomonadati</taxon>
        <taxon>Pseudomonadota</taxon>
        <taxon>Betaproteobacteria</taxon>
        <taxon>Burkholderiales</taxon>
        <taxon>Alcaligenaceae</taxon>
        <taxon>Pelistega</taxon>
    </lineage>
</organism>
<dbReference type="RefSeq" id="WP_171681073.1">
    <property type="nucleotide sequence ID" value="NZ_JABGBN010000009.1"/>
</dbReference>
<dbReference type="InterPro" id="IPR000847">
    <property type="entry name" value="LysR_HTH_N"/>
</dbReference>
<dbReference type="InterPro" id="IPR050950">
    <property type="entry name" value="HTH-type_LysR_regulators"/>
</dbReference>
<feature type="domain" description="HTH lysR-type" evidence="5">
    <location>
        <begin position="5"/>
        <end position="62"/>
    </location>
</feature>
<keyword evidence="2" id="KW-0805">Transcription regulation</keyword>
<dbReference type="GO" id="GO:0003700">
    <property type="term" value="F:DNA-binding transcription factor activity"/>
    <property type="evidence" value="ECO:0007669"/>
    <property type="project" value="InterPro"/>
</dbReference>
<evidence type="ECO:0000313" key="7">
    <source>
        <dbReference type="Proteomes" id="UP000537862"/>
    </source>
</evidence>
<dbReference type="InterPro" id="IPR005119">
    <property type="entry name" value="LysR_subst-bd"/>
</dbReference>
<dbReference type="Proteomes" id="UP000537862">
    <property type="component" value="Unassembled WGS sequence"/>
</dbReference>
<gene>
    <name evidence="6" type="ORF">HKX39_09410</name>
</gene>
<dbReference type="GO" id="GO:0003677">
    <property type="term" value="F:DNA binding"/>
    <property type="evidence" value="ECO:0007669"/>
    <property type="project" value="UniProtKB-KW"/>
</dbReference>
<dbReference type="PANTHER" id="PTHR30419">
    <property type="entry name" value="HTH-TYPE TRANSCRIPTIONAL REGULATOR YBHD"/>
    <property type="match status" value="1"/>
</dbReference>
<name>A0A849P494_9BURK</name>
<keyword evidence="7" id="KW-1185">Reference proteome</keyword>
<dbReference type="Pfam" id="PF03466">
    <property type="entry name" value="LysR_substrate"/>
    <property type="match status" value="1"/>
</dbReference>
<evidence type="ECO:0000256" key="2">
    <source>
        <dbReference type="ARBA" id="ARBA00023015"/>
    </source>
</evidence>
<reference evidence="6 7" key="1">
    <citation type="submission" date="2020-05" db="EMBL/GenBank/DDBJ databases">
        <authorList>
            <person name="Niu N."/>
        </authorList>
    </citation>
    <scope>NUCLEOTIDE SEQUENCE [LARGE SCALE GENOMIC DNA]</scope>
    <source>
        <strain evidence="6 7">3340-03</strain>
    </source>
</reference>
<dbReference type="PANTHER" id="PTHR30419:SF8">
    <property type="entry name" value="NITROGEN ASSIMILATION TRANSCRIPTIONAL ACTIVATOR-RELATED"/>
    <property type="match status" value="1"/>
</dbReference>
<accession>A0A849P494</accession>
<comment type="caution">
    <text evidence="6">The sequence shown here is derived from an EMBL/GenBank/DDBJ whole genome shotgun (WGS) entry which is preliminary data.</text>
</comment>
<dbReference type="Gene3D" id="1.10.10.10">
    <property type="entry name" value="Winged helix-like DNA-binding domain superfamily/Winged helix DNA-binding domain"/>
    <property type="match status" value="1"/>
</dbReference>
<dbReference type="InterPro" id="IPR036388">
    <property type="entry name" value="WH-like_DNA-bd_sf"/>
</dbReference>
<dbReference type="Gene3D" id="3.40.190.10">
    <property type="entry name" value="Periplasmic binding protein-like II"/>
    <property type="match status" value="2"/>
</dbReference>
<dbReference type="SUPFAM" id="SSF53850">
    <property type="entry name" value="Periplasmic binding protein-like II"/>
    <property type="match status" value="1"/>
</dbReference>
<dbReference type="FunFam" id="1.10.10.10:FF:000001">
    <property type="entry name" value="LysR family transcriptional regulator"/>
    <property type="match status" value="1"/>
</dbReference>
<evidence type="ECO:0000313" key="6">
    <source>
        <dbReference type="EMBL" id="NOL52380.1"/>
    </source>
</evidence>
<evidence type="ECO:0000256" key="4">
    <source>
        <dbReference type="ARBA" id="ARBA00023163"/>
    </source>
</evidence>
<evidence type="ECO:0000256" key="3">
    <source>
        <dbReference type="ARBA" id="ARBA00023125"/>
    </source>
</evidence>
<dbReference type="Pfam" id="PF00126">
    <property type="entry name" value="HTH_1"/>
    <property type="match status" value="1"/>
</dbReference>
<dbReference type="InterPro" id="IPR036390">
    <property type="entry name" value="WH_DNA-bd_sf"/>
</dbReference>
<keyword evidence="3" id="KW-0238">DNA-binding</keyword>
<sequence>MSKKVTLKQIRYFVSAAQTGRFSQAALQEHVSQSAITSAVLDLEQQLGVSLFDRLQHGVALTEAGRLFYRHAVFILDSVAEAMSMPLSEAILGSEGKIVVAASYTMLGYFLPELIARFKRANPNVTIDLLDLSLVEMEEALAKGTIDMAIGSISNLPSRKPYHTQVLMRSPRRLWVSPTHPLGNRDSVSLEEVANCPYLILTIDGAVEFTNKFWENIPTKPDYVLQTSSLESVRGFVGQGLGVTILSDMVYRPWSLDGKKINAVRIEDGVPDLEGGIFWLKTRPLTKVADTFQRFLIYASTS</sequence>
<dbReference type="PROSITE" id="PS50931">
    <property type="entry name" value="HTH_LYSR"/>
    <property type="match status" value="1"/>
</dbReference>
<dbReference type="EMBL" id="JABGBN010000009">
    <property type="protein sequence ID" value="NOL52380.1"/>
    <property type="molecule type" value="Genomic_DNA"/>
</dbReference>
<dbReference type="PRINTS" id="PR00039">
    <property type="entry name" value="HTHLYSR"/>
</dbReference>
<dbReference type="AlphaFoldDB" id="A0A849P494"/>
<keyword evidence="4" id="KW-0804">Transcription</keyword>
<dbReference type="GO" id="GO:0005829">
    <property type="term" value="C:cytosol"/>
    <property type="evidence" value="ECO:0007669"/>
    <property type="project" value="TreeGrafter"/>
</dbReference>
<dbReference type="SUPFAM" id="SSF46785">
    <property type="entry name" value="Winged helix' DNA-binding domain"/>
    <property type="match status" value="1"/>
</dbReference>
<evidence type="ECO:0000256" key="1">
    <source>
        <dbReference type="ARBA" id="ARBA00009437"/>
    </source>
</evidence>
<comment type="similarity">
    <text evidence="1">Belongs to the LysR transcriptional regulatory family.</text>
</comment>
<proteinExistence type="inferred from homology"/>
<protein>
    <submittedName>
        <fullName evidence="6">LysR family transcriptional regulator</fullName>
    </submittedName>
</protein>